<name>N9KUY6_9GAMM</name>
<evidence type="ECO:0000313" key="4">
    <source>
        <dbReference type="EMBL" id="PJI33982.1"/>
    </source>
</evidence>
<dbReference type="AlphaFoldDB" id="N9KUY6"/>
<feature type="signal peptide" evidence="2">
    <location>
        <begin position="1"/>
        <end position="20"/>
    </location>
</feature>
<accession>A0A2H9YQR7</accession>
<accession>N9KUY6</accession>
<keyword evidence="2" id="KW-0732">Signal</keyword>
<reference evidence="4 7" key="4">
    <citation type="submission" date="2017-12" db="EMBL/GenBank/DDBJ databases">
        <title>Revising the taxonomy of the Acinetobacter lwoffii group: the description of Acinetobacter pseudolwoffii sp. nov. and emended description of Acinetobacter lwoffii.</title>
        <authorList>
            <person name="Nemec A."/>
        </authorList>
    </citation>
    <scope>NUCLEOTIDE SEQUENCE [LARGE SCALE GENOMIC DNA]</scope>
    <source>
        <strain evidence="4 7">ANC 5347</strain>
    </source>
</reference>
<sequence length="144" mass="15560">MMMKKFLLCTVILTGLSLTACVKKEAPKEEEQVEVNPAPEVVTPEPAQFEPLEPVEEAVIEEVPETTVEIQREQTANTTTEIRREVKKPEPVEATPAPTRTPSENNPAPEPSKPAATPKSNSDSNKSEEDAVADAIAAAMPALD</sequence>
<evidence type="ECO:0000313" key="8">
    <source>
        <dbReference type="Proteomes" id="UP000243446"/>
    </source>
</evidence>
<organism evidence="3 6">
    <name type="scientific">Acinetobacter pseudolwoffii</name>
    <dbReference type="NCBI Taxonomy" id="2053287"/>
    <lineage>
        <taxon>Bacteria</taxon>
        <taxon>Pseudomonadati</taxon>
        <taxon>Pseudomonadota</taxon>
        <taxon>Gammaproteobacteria</taxon>
        <taxon>Moraxellales</taxon>
        <taxon>Moraxellaceae</taxon>
        <taxon>Acinetobacter</taxon>
    </lineage>
</organism>
<dbReference type="Proteomes" id="UP000023774">
    <property type="component" value="Unassembled WGS sequence"/>
</dbReference>
<dbReference type="EMBL" id="APRJ01000010">
    <property type="protein sequence ID" value="ENW87833.1"/>
    <property type="molecule type" value="Genomic_DNA"/>
</dbReference>
<evidence type="ECO:0000256" key="2">
    <source>
        <dbReference type="SAM" id="SignalP"/>
    </source>
</evidence>
<feature type="compositionally biased region" description="Low complexity" evidence="1">
    <location>
        <begin position="133"/>
        <end position="144"/>
    </location>
</feature>
<evidence type="ECO:0000256" key="1">
    <source>
        <dbReference type="SAM" id="MobiDB-lite"/>
    </source>
</evidence>
<protein>
    <recommendedName>
        <fullName evidence="9">Internalin</fullName>
    </recommendedName>
</protein>
<reference evidence="5 8" key="2">
    <citation type="submission" date="2017-11" db="EMBL/GenBank/DDBJ databases">
        <title>Revising the taxonomy of the Acinetobacter lwoffii group: the description of Acinetobacter pseudolwoffii sp. nov. and emended description of Acinetobacter lwoffii.</title>
        <authorList>
            <person name="Nemec A."/>
            <person name="Radolfova-Krizova L."/>
        </authorList>
    </citation>
    <scope>NUCLEOTIDE SEQUENCE [LARGE SCALE GENOMIC DNA]</scope>
    <source>
        <strain evidence="5 8">ANC 5044</strain>
    </source>
</reference>
<feature type="compositionally biased region" description="Basic and acidic residues" evidence="1">
    <location>
        <begin position="81"/>
        <end position="91"/>
    </location>
</feature>
<reference evidence="4 7" key="3">
    <citation type="submission" date="2017-11" db="EMBL/GenBank/DDBJ databases">
        <authorList>
            <person name="Han C.G."/>
        </authorList>
    </citation>
    <scope>NUCLEOTIDE SEQUENCE [LARGE SCALE GENOMIC DNA]</scope>
    <source>
        <strain evidence="4 7">ANC 5347</strain>
    </source>
</reference>
<dbReference type="GeneID" id="97176244"/>
<proteinExistence type="predicted"/>
<feature type="compositionally biased region" description="Acidic residues" evidence="1">
    <location>
        <begin position="53"/>
        <end position="64"/>
    </location>
</feature>
<dbReference type="PATRIC" id="fig|1217709.3.peg.1035"/>
<evidence type="ECO:0000313" key="5">
    <source>
        <dbReference type="EMBL" id="PJO74978.1"/>
    </source>
</evidence>
<gene>
    <name evidence="4" type="ORF">CU320_01190</name>
    <name evidence="5" type="ORF">CWI32_11330</name>
    <name evidence="3" type="ORF">F906_01076</name>
</gene>
<reference evidence="3 6" key="1">
    <citation type="submission" date="2013-02" db="EMBL/GenBank/DDBJ databases">
        <title>The Genome Sequence of Acinetobacter sp. NIPH 713.</title>
        <authorList>
            <consortium name="The Broad Institute Genome Sequencing Platform"/>
            <consortium name="The Broad Institute Genome Sequencing Center for Infectious Disease"/>
            <person name="Cerqueira G."/>
            <person name="Feldgarden M."/>
            <person name="Courvalin P."/>
            <person name="Perichon B."/>
            <person name="Grillot-Courvalin C."/>
            <person name="Clermont D."/>
            <person name="Rocha E."/>
            <person name="Yoon E.-J."/>
            <person name="Nemec A."/>
            <person name="Walker B."/>
            <person name="Young S.K."/>
            <person name="Zeng Q."/>
            <person name="Gargeya S."/>
            <person name="Fitzgerald M."/>
            <person name="Haas B."/>
            <person name="Abouelleil A."/>
            <person name="Alvarado L."/>
            <person name="Arachchi H.M."/>
            <person name="Berlin A.M."/>
            <person name="Chapman S.B."/>
            <person name="Dewar J."/>
            <person name="Goldberg J."/>
            <person name="Griggs A."/>
            <person name="Gujja S."/>
            <person name="Hansen M."/>
            <person name="Howarth C."/>
            <person name="Imamovic A."/>
            <person name="Larimer J."/>
            <person name="McCowan C."/>
            <person name="Murphy C."/>
            <person name="Neiman D."/>
            <person name="Pearson M."/>
            <person name="Priest M."/>
            <person name="Roberts A."/>
            <person name="Saif S."/>
            <person name="Shea T."/>
            <person name="Sisk P."/>
            <person name="Sykes S."/>
            <person name="Wortman J."/>
            <person name="Nusbaum C."/>
            <person name="Birren B."/>
        </authorList>
    </citation>
    <scope>NUCLEOTIDE SEQUENCE [LARGE SCALE GENOMIC DNA]</scope>
    <source>
        <strain evidence="3 6">NIPH 713</strain>
    </source>
</reference>
<evidence type="ECO:0000313" key="3">
    <source>
        <dbReference type="EMBL" id="ENW87833.1"/>
    </source>
</evidence>
<dbReference type="EMBL" id="PGOZ01000001">
    <property type="protein sequence ID" value="PJI33982.1"/>
    <property type="molecule type" value="Genomic_DNA"/>
</dbReference>
<dbReference type="PROSITE" id="PS51257">
    <property type="entry name" value="PROKAR_LIPOPROTEIN"/>
    <property type="match status" value="1"/>
</dbReference>
<dbReference type="RefSeq" id="WP_005097096.1">
    <property type="nucleotide sequence ID" value="NZ_CBDBYO010000007.1"/>
</dbReference>
<dbReference type="Proteomes" id="UP000243446">
    <property type="component" value="Unassembled WGS sequence"/>
</dbReference>
<accession>A0A2H9UQJ5</accession>
<evidence type="ECO:0000313" key="7">
    <source>
        <dbReference type="Proteomes" id="UP000242351"/>
    </source>
</evidence>
<feature type="chain" id="PRO_5044736961" description="Internalin" evidence="2">
    <location>
        <begin position="21"/>
        <end position="144"/>
    </location>
</feature>
<dbReference type="HOGENOM" id="CLU_112768_0_0_6"/>
<keyword evidence="6" id="KW-1185">Reference proteome</keyword>
<evidence type="ECO:0000313" key="6">
    <source>
        <dbReference type="Proteomes" id="UP000023774"/>
    </source>
</evidence>
<dbReference type="OrthoDB" id="6713523at2"/>
<evidence type="ECO:0008006" key="9">
    <source>
        <dbReference type="Google" id="ProtNLM"/>
    </source>
</evidence>
<feature type="region of interest" description="Disordered" evidence="1">
    <location>
        <begin position="25"/>
        <end position="144"/>
    </location>
</feature>
<dbReference type="EMBL" id="PHRG01000005">
    <property type="protein sequence ID" value="PJO74978.1"/>
    <property type="molecule type" value="Genomic_DNA"/>
</dbReference>
<comment type="caution">
    <text evidence="3">The sequence shown here is derived from an EMBL/GenBank/DDBJ whole genome shotgun (WGS) entry which is preliminary data.</text>
</comment>
<dbReference type="Proteomes" id="UP000242351">
    <property type="component" value="Unassembled WGS sequence"/>
</dbReference>